<dbReference type="InterPro" id="IPR050259">
    <property type="entry name" value="SDR"/>
</dbReference>
<dbReference type="RefSeq" id="WP_020581301.1">
    <property type="nucleotide sequence ID" value="NZ_JOJP01000001.1"/>
</dbReference>
<dbReference type="PANTHER" id="PTHR42879:SF2">
    <property type="entry name" value="3-OXOACYL-[ACYL-CARRIER-PROTEIN] REDUCTASE FABG"/>
    <property type="match status" value="1"/>
</dbReference>
<name>A0A081KES3_9GAMM</name>
<dbReference type="InterPro" id="IPR036291">
    <property type="entry name" value="NAD(P)-bd_dom_sf"/>
</dbReference>
<reference evidence="2 3" key="1">
    <citation type="submission" date="2014-06" db="EMBL/GenBank/DDBJ databases">
        <title>Whole Genome Sequences of Three Symbiotic Endozoicomonas Bacteria.</title>
        <authorList>
            <person name="Neave M.J."/>
            <person name="Apprill A."/>
            <person name="Voolstra C.R."/>
        </authorList>
    </citation>
    <scope>NUCLEOTIDE SEQUENCE [LARGE SCALE GENOMIC DNA]</scope>
    <source>
        <strain evidence="2 3">DSM 22380</strain>
    </source>
</reference>
<dbReference type="CDD" id="cd05233">
    <property type="entry name" value="SDR_c"/>
    <property type="match status" value="1"/>
</dbReference>
<evidence type="ECO:0000313" key="2">
    <source>
        <dbReference type="EMBL" id="KEI72649.1"/>
    </source>
</evidence>
<protein>
    <submittedName>
        <fullName evidence="2">Oxidoreductase</fullName>
    </submittedName>
</protein>
<comment type="similarity">
    <text evidence="1">Belongs to the short-chain dehydrogenases/reductases (SDR) family.</text>
</comment>
<comment type="caution">
    <text evidence="2">The sequence shown here is derived from an EMBL/GenBank/DDBJ whole genome shotgun (WGS) entry which is preliminary data.</text>
</comment>
<organism evidence="2 3">
    <name type="scientific">Endozoicomonas elysicola</name>
    <dbReference type="NCBI Taxonomy" id="305900"/>
    <lineage>
        <taxon>Bacteria</taxon>
        <taxon>Pseudomonadati</taxon>
        <taxon>Pseudomonadota</taxon>
        <taxon>Gammaproteobacteria</taxon>
        <taxon>Oceanospirillales</taxon>
        <taxon>Endozoicomonadaceae</taxon>
        <taxon>Endozoicomonas</taxon>
    </lineage>
</organism>
<sequence>MNNNKNEFSKGVALVVGGSGGVGAAVCHRLAEQGATVALTYNKNRDKALEVVASLAKAGGQAEAFQLNMGDKESAEKLFADLAEQYGNIHTVVLATGYDIPQQFISETTPELWQDIIQSDVNGFFNIAHTAIPYLRKEGGGSIVHISSAGLFRFPARDVLSVAPKAAIESLIKGIAKEEGAYGVRANSVAIGVIETGIFLRLKGTAFDQEWEDAVLQNLCLKRFGQAEEVADAVSFLASNRARYITGQIICVDGGYHV</sequence>
<dbReference type="STRING" id="305900.GV64_19640"/>
<dbReference type="InterPro" id="IPR002347">
    <property type="entry name" value="SDR_fam"/>
</dbReference>
<dbReference type="Gene3D" id="3.40.50.720">
    <property type="entry name" value="NAD(P)-binding Rossmann-like Domain"/>
    <property type="match status" value="1"/>
</dbReference>
<dbReference type="Proteomes" id="UP000027997">
    <property type="component" value="Unassembled WGS sequence"/>
</dbReference>
<dbReference type="Pfam" id="PF13561">
    <property type="entry name" value="adh_short_C2"/>
    <property type="match status" value="1"/>
</dbReference>
<accession>A0A081KES3</accession>
<dbReference type="PRINTS" id="PR00081">
    <property type="entry name" value="GDHRDH"/>
</dbReference>
<dbReference type="EMBL" id="JOJP01000001">
    <property type="protein sequence ID" value="KEI72649.1"/>
    <property type="molecule type" value="Genomic_DNA"/>
</dbReference>
<dbReference type="SUPFAM" id="SSF51735">
    <property type="entry name" value="NAD(P)-binding Rossmann-fold domains"/>
    <property type="match status" value="1"/>
</dbReference>
<proteinExistence type="inferred from homology"/>
<dbReference type="AlphaFoldDB" id="A0A081KES3"/>
<dbReference type="PANTHER" id="PTHR42879">
    <property type="entry name" value="3-OXOACYL-(ACYL-CARRIER-PROTEIN) REDUCTASE"/>
    <property type="match status" value="1"/>
</dbReference>
<gene>
    <name evidence="2" type="ORF">GV64_19640</name>
</gene>
<evidence type="ECO:0000256" key="1">
    <source>
        <dbReference type="ARBA" id="ARBA00006484"/>
    </source>
</evidence>
<dbReference type="eggNOG" id="COG1028">
    <property type="taxonomic scope" value="Bacteria"/>
</dbReference>
<dbReference type="FunFam" id="3.40.50.720:FF:000084">
    <property type="entry name" value="Short-chain dehydrogenase reductase"/>
    <property type="match status" value="1"/>
</dbReference>
<evidence type="ECO:0000313" key="3">
    <source>
        <dbReference type="Proteomes" id="UP000027997"/>
    </source>
</evidence>
<keyword evidence="3" id="KW-1185">Reference proteome</keyword>